<proteinExistence type="inferred from homology"/>
<sequence>MKLALDLASQGIGQTSPNPHVGAVVVKDGKVAGVGVHLKAGEPHAEVHAIRMAGAEAKGADVFVTLEPCSHHGRTPPCAELLVEAGIKRAVIAVLDPNPLVAGNGAERLRQAGIEVVTGLMEEEAAALNRFFFHFIQTGLPYVTLKSAATLDGKTASKTMDSKWITGESARRDVHRLRETHDAILVGVNTVLYDDPSLTCRLDHPKKQPIRIILDRSLRTPLDAKVVQDGLADTWIVTEADPEGAHASALKEKGVRLIRMGSGRSLAEVLQVLGTNGVTSILAEGGSEIHGSFIKEGCFNEMVLYLAPKLLGGRESLTVAGGPGFSLMEEATDLRFTGSEWLGSDLKLTAVRKETG</sequence>
<protein>
    <recommendedName>
        <fullName evidence="15">Riboflavin biosynthesis protein RibD</fullName>
    </recommendedName>
    <domain>
        <recommendedName>
            <fullName evidence="15">Diaminohydroxyphosphoribosylaminopyrimidine deaminase</fullName>
            <shortName evidence="15">DRAP deaminase</shortName>
            <ecNumber evidence="15">3.5.4.26</ecNumber>
        </recommendedName>
        <alternativeName>
            <fullName evidence="15">Riboflavin-specific deaminase</fullName>
        </alternativeName>
    </domain>
    <domain>
        <recommendedName>
            <fullName evidence="15">5-amino-6-(5-phosphoribosylamino)uracil reductase</fullName>
            <ecNumber evidence="15">1.1.1.193</ecNumber>
        </recommendedName>
        <alternativeName>
            <fullName evidence="15">HTP reductase</fullName>
        </alternativeName>
    </domain>
</protein>
<keyword evidence="21" id="KW-1185">Reference proteome</keyword>
<dbReference type="PROSITE" id="PS51747">
    <property type="entry name" value="CYT_DCMP_DEAMINASES_2"/>
    <property type="match status" value="1"/>
</dbReference>
<evidence type="ECO:0000256" key="11">
    <source>
        <dbReference type="ARBA" id="ARBA00023002"/>
    </source>
</evidence>
<evidence type="ECO:0000256" key="10">
    <source>
        <dbReference type="ARBA" id="ARBA00022857"/>
    </source>
</evidence>
<organism evidence="20 21">
    <name type="scientific">Metabacillus mangrovi</name>
    <dbReference type="NCBI Taxonomy" id="1491830"/>
    <lineage>
        <taxon>Bacteria</taxon>
        <taxon>Bacillati</taxon>
        <taxon>Bacillota</taxon>
        <taxon>Bacilli</taxon>
        <taxon>Bacillales</taxon>
        <taxon>Bacillaceae</taxon>
        <taxon>Metabacillus</taxon>
    </lineage>
</organism>
<dbReference type="InterPro" id="IPR002734">
    <property type="entry name" value="RibDG_C"/>
</dbReference>
<dbReference type="SUPFAM" id="SSF53927">
    <property type="entry name" value="Cytidine deaminase-like"/>
    <property type="match status" value="1"/>
</dbReference>
<evidence type="ECO:0000256" key="16">
    <source>
        <dbReference type="PIRSR" id="PIRSR006769-1"/>
    </source>
</evidence>
<dbReference type="EMBL" id="WMIB01000001">
    <property type="protein sequence ID" value="MTH52237.1"/>
    <property type="molecule type" value="Genomic_DNA"/>
</dbReference>
<comment type="pathway">
    <text evidence="2 15">Cofactor biosynthesis; riboflavin biosynthesis; 5-amino-6-(D-ribitylamino)uracil from GTP: step 2/4.</text>
</comment>
<evidence type="ECO:0000256" key="2">
    <source>
        <dbReference type="ARBA" id="ARBA00004882"/>
    </source>
</evidence>
<evidence type="ECO:0000256" key="17">
    <source>
        <dbReference type="PIRSR" id="PIRSR006769-2"/>
    </source>
</evidence>
<feature type="binding site" evidence="17">
    <location>
        <position position="194"/>
    </location>
    <ligand>
        <name>NADP(+)</name>
        <dbReference type="ChEBI" id="CHEBI:58349"/>
    </ligand>
</feature>
<comment type="catalytic activity">
    <reaction evidence="14 15">
        <text>2,5-diamino-6-hydroxy-4-(5-phosphoribosylamino)-pyrimidine + H2O + H(+) = 5-amino-6-(5-phospho-D-ribosylamino)uracil + NH4(+)</text>
        <dbReference type="Rhea" id="RHEA:21868"/>
        <dbReference type="ChEBI" id="CHEBI:15377"/>
        <dbReference type="ChEBI" id="CHEBI:15378"/>
        <dbReference type="ChEBI" id="CHEBI:28938"/>
        <dbReference type="ChEBI" id="CHEBI:58453"/>
        <dbReference type="ChEBI" id="CHEBI:58614"/>
        <dbReference type="EC" id="3.5.4.26"/>
    </reaction>
</comment>
<comment type="similarity">
    <text evidence="5 15">In the C-terminal section; belongs to the HTP reductase family.</text>
</comment>
<evidence type="ECO:0000256" key="6">
    <source>
        <dbReference type="ARBA" id="ARBA00022619"/>
    </source>
</evidence>
<evidence type="ECO:0000256" key="13">
    <source>
        <dbReference type="ARBA" id="ARBA00049861"/>
    </source>
</evidence>
<dbReference type="Gene3D" id="3.40.140.10">
    <property type="entry name" value="Cytidine Deaminase, domain 2"/>
    <property type="match status" value="1"/>
</dbReference>
<evidence type="ECO:0000256" key="4">
    <source>
        <dbReference type="ARBA" id="ARBA00005259"/>
    </source>
</evidence>
<feature type="binding site" evidence="17">
    <location>
        <position position="284"/>
    </location>
    <ligand>
        <name>substrate</name>
    </ligand>
</feature>
<evidence type="ECO:0000256" key="14">
    <source>
        <dbReference type="ARBA" id="ARBA00049886"/>
    </source>
</evidence>
<dbReference type="Proteomes" id="UP000434639">
    <property type="component" value="Unassembled WGS sequence"/>
</dbReference>
<keyword evidence="11 15" id="KW-0560">Oxidoreductase</keyword>
<evidence type="ECO:0000256" key="5">
    <source>
        <dbReference type="ARBA" id="ARBA00007417"/>
    </source>
</evidence>
<evidence type="ECO:0000313" key="21">
    <source>
        <dbReference type="Proteomes" id="UP000434639"/>
    </source>
</evidence>
<feature type="domain" description="CMP/dCMP-type deaminase" evidence="19">
    <location>
        <begin position="1"/>
        <end position="117"/>
    </location>
</feature>
<evidence type="ECO:0000256" key="1">
    <source>
        <dbReference type="ARBA" id="ARBA00002151"/>
    </source>
</evidence>
<evidence type="ECO:0000256" key="12">
    <source>
        <dbReference type="ARBA" id="ARBA00023268"/>
    </source>
</evidence>
<feature type="binding site" evidence="17">
    <location>
        <position position="178"/>
    </location>
    <ligand>
        <name>substrate</name>
    </ligand>
</feature>
<comment type="cofactor">
    <cofactor evidence="15 18">
        <name>Zn(2+)</name>
        <dbReference type="ChEBI" id="CHEBI:29105"/>
    </cofactor>
    <text evidence="15 18">Binds 1 zinc ion.</text>
</comment>
<keyword evidence="8 15" id="KW-0378">Hydrolase</keyword>
<feature type="binding site" evidence="17">
    <location>
        <begin position="286"/>
        <end position="292"/>
    </location>
    <ligand>
        <name>NADP(+)</name>
        <dbReference type="ChEBI" id="CHEBI:58349"/>
    </ligand>
</feature>
<dbReference type="GO" id="GO:0008703">
    <property type="term" value="F:5-amino-6-(5-phosphoribosylamino)uracil reductase activity"/>
    <property type="evidence" value="ECO:0007669"/>
    <property type="project" value="UniProtKB-EC"/>
</dbReference>
<dbReference type="UniPathway" id="UPA00275">
    <property type="reaction ID" value="UER00401"/>
</dbReference>
<evidence type="ECO:0000256" key="3">
    <source>
        <dbReference type="ARBA" id="ARBA00004910"/>
    </source>
</evidence>
<feature type="active site" description="Proton donor" evidence="16">
    <location>
        <position position="46"/>
    </location>
</feature>
<evidence type="ECO:0000256" key="7">
    <source>
        <dbReference type="ARBA" id="ARBA00022723"/>
    </source>
</evidence>
<dbReference type="InterPro" id="IPR016193">
    <property type="entry name" value="Cytidine_deaminase-like"/>
</dbReference>
<dbReference type="Pfam" id="PF01872">
    <property type="entry name" value="RibD_C"/>
    <property type="match status" value="1"/>
</dbReference>
<comment type="function">
    <text evidence="1 15">Converts 2,5-diamino-6-(ribosylamino)-4(3h)-pyrimidinone 5'-phosphate into 5-amino-6-(ribosylamino)-2,4(1h,3h)-pyrimidinedione 5'-phosphate.</text>
</comment>
<dbReference type="CDD" id="cd01284">
    <property type="entry name" value="Riboflavin_deaminase-reductase"/>
    <property type="match status" value="1"/>
</dbReference>
<dbReference type="GO" id="GO:0008270">
    <property type="term" value="F:zinc ion binding"/>
    <property type="evidence" value="ECO:0007669"/>
    <property type="project" value="InterPro"/>
</dbReference>
<reference evidence="20 21" key="1">
    <citation type="journal article" date="2017" name="Int. J. Syst. Evol. Microbiol.">
        <title>Bacillus mangrovi sp. nov., isolated from a sediment sample from a mangrove forest.</title>
        <authorList>
            <person name="Gupta V."/>
            <person name="Singh P.K."/>
            <person name="Korpole S."/>
            <person name="Tanuku N.R.S."/>
            <person name="Pinnaka A.K."/>
        </authorList>
    </citation>
    <scope>NUCLEOTIDE SEQUENCE [LARGE SCALE GENOMIC DNA]</scope>
    <source>
        <strain evidence="20 21">KCTC 33872</strain>
    </source>
</reference>
<dbReference type="PIRSF" id="PIRSF006769">
    <property type="entry name" value="RibD"/>
    <property type="match status" value="1"/>
</dbReference>
<evidence type="ECO:0000256" key="8">
    <source>
        <dbReference type="ARBA" id="ARBA00022801"/>
    </source>
</evidence>
<dbReference type="PROSITE" id="PS00903">
    <property type="entry name" value="CYT_DCMP_DEAMINASES_1"/>
    <property type="match status" value="1"/>
</dbReference>
<feature type="binding site" evidence="17">
    <location>
        <position position="162"/>
    </location>
    <ligand>
        <name>substrate</name>
    </ligand>
</feature>
<feature type="binding site" evidence="18">
    <location>
        <position position="44"/>
    </location>
    <ligand>
        <name>Zn(2+)</name>
        <dbReference type="ChEBI" id="CHEBI:29105"/>
        <note>catalytic</note>
    </ligand>
</feature>
<dbReference type="InterPro" id="IPR016192">
    <property type="entry name" value="APOBEC/CMP_deaminase_Zn-bd"/>
</dbReference>
<comment type="caution">
    <text evidence="20">The sequence shown here is derived from an EMBL/GenBank/DDBJ whole genome shotgun (WGS) entry which is preliminary data.</text>
</comment>
<dbReference type="AlphaFoldDB" id="A0A7X2S2K9"/>
<evidence type="ECO:0000256" key="9">
    <source>
        <dbReference type="ARBA" id="ARBA00022833"/>
    </source>
</evidence>
<dbReference type="Gene3D" id="3.40.430.10">
    <property type="entry name" value="Dihydrofolate Reductase, subunit A"/>
    <property type="match status" value="1"/>
</dbReference>
<keyword evidence="7 15" id="KW-0479">Metal-binding</keyword>
<dbReference type="EC" id="1.1.1.193" evidence="15"/>
<dbReference type="InterPro" id="IPR011549">
    <property type="entry name" value="RibD_C"/>
</dbReference>
<comment type="pathway">
    <text evidence="3 15">Cofactor biosynthesis; riboflavin biosynthesis; 5-amino-6-(D-ribitylamino)uracil from GTP: step 3/4.</text>
</comment>
<feature type="binding site" evidence="17">
    <location>
        <position position="198"/>
    </location>
    <ligand>
        <name>substrate</name>
    </ligand>
</feature>
<dbReference type="GO" id="GO:0050661">
    <property type="term" value="F:NADP binding"/>
    <property type="evidence" value="ECO:0007669"/>
    <property type="project" value="InterPro"/>
</dbReference>
<dbReference type="InterPro" id="IPR050765">
    <property type="entry name" value="Riboflavin_Biosynth_HTPR"/>
</dbReference>
<dbReference type="OrthoDB" id="9800865at2"/>
<keyword evidence="9 15" id="KW-0862">Zinc</keyword>
<gene>
    <name evidence="20" type="primary">ribD</name>
    <name evidence="20" type="ORF">GKZ89_02375</name>
</gene>
<dbReference type="PANTHER" id="PTHR38011:SF7">
    <property type="entry name" value="2,5-DIAMINO-6-RIBOSYLAMINO-4(3H)-PYRIMIDINONE 5'-PHOSPHATE REDUCTASE"/>
    <property type="match status" value="1"/>
</dbReference>
<keyword evidence="12" id="KW-0511">Multifunctional enzyme</keyword>
<feature type="binding site" evidence="17">
    <location>
        <position position="148"/>
    </location>
    <ligand>
        <name>NADP(+)</name>
        <dbReference type="ChEBI" id="CHEBI:58349"/>
    </ligand>
</feature>
<keyword evidence="6 15" id="KW-0686">Riboflavin biosynthesis</keyword>
<feature type="binding site" evidence="18">
    <location>
        <position position="69"/>
    </location>
    <ligand>
        <name>Zn(2+)</name>
        <dbReference type="ChEBI" id="CHEBI:29105"/>
        <note>catalytic</note>
    </ligand>
</feature>
<dbReference type="InterPro" id="IPR024072">
    <property type="entry name" value="DHFR-like_dom_sf"/>
</dbReference>
<dbReference type="FunFam" id="3.40.140.10:FF:000025">
    <property type="entry name" value="Riboflavin biosynthesis protein RibD"/>
    <property type="match status" value="1"/>
</dbReference>
<comment type="similarity">
    <text evidence="4 15">In the N-terminal section; belongs to the cytidine and deoxycytidylate deaminase family.</text>
</comment>
<evidence type="ECO:0000256" key="15">
    <source>
        <dbReference type="PIRNR" id="PIRNR006769"/>
    </source>
</evidence>
<feature type="binding site" evidence="17">
    <location>
        <position position="201"/>
    </location>
    <ligand>
        <name>substrate</name>
    </ligand>
</feature>
<dbReference type="PANTHER" id="PTHR38011">
    <property type="entry name" value="DIHYDROFOLATE REDUCTASE FAMILY PROTEIN (AFU_ORTHOLOGUE AFUA_8G06820)"/>
    <property type="match status" value="1"/>
</dbReference>
<feature type="binding site" evidence="17">
    <location>
        <position position="164"/>
    </location>
    <ligand>
        <name>NADP(+)</name>
        <dbReference type="ChEBI" id="CHEBI:58349"/>
    </ligand>
</feature>
<name>A0A7X2S2K9_9BACI</name>
<dbReference type="SUPFAM" id="SSF53597">
    <property type="entry name" value="Dihydrofolate reductase-like"/>
    <property type="match status" value="1"/>
</dbReference>
<dbReference type="EC" id="3.5.4.26" evidence="15"/>
<feature type="binding site" evidence="18">
    <location>
        <position position="78"/>
    </location>
    <ligand>
        <name>Zn(2+)</name>
        <dbReference type="ChEBI" id="CHEBI:29105"/>
        <note>catalytic</note>
    </ligand>
</feature>
<evidence type="ECO:0000313" key="20">
    <source>
        <dbReference type="EMBL" id="MTH52237.1"/>
    </source>
</evidence>
<dbReference type="GO" id="GO:0008835">
    <property type="term" value="F:diaminohydroxyphosphoribosylaminopyrimidine deaminase activity"/>
    <property type="evidence" value="ECO:0007669"/>
    <property type="project" value="UniProtKB-EC"/>
</dbReference>
<comment type="catalytic activity">
    <reaction evidence="13 15">
        <text>5-amino-6-(5-phospho-D-ribitylamino)uracil + NADP(+) = 5-amino-6-(5-phospho-D-ribosylamino)uracil + NADPH + H(+)</text>
        <dbReference type="Rhea" id="RHEA:17845"/>
        <dbReference type="ChEBI" id="CHEBI:15378"/>
        <dbReference type="ChEBI" id="CHEBI:57783"/>
        <dbReference type="ChEBI" id="CHEBI:58349"/>
        <dbReference type="ChEBI" id="CHEBI:58421"/>
        <dbReference type="ChEBI" id="CHEBI:58453"/>
        <dbReference type="EC" id="1.1.1.193"/>
    </reaction>
</comment>
<dbReference type="NCBIfam" id="TIGR00326">
    <property type="entry name" value="eubact_ribD"/>
    <property type="match status" value="1"/>
</dbReference>
<dbReference type="GO" id="GO:0009231">
    <property type="term" value="P:riboflavin biosynthetic process"/>
    <property type="evidence" value="ECO:0007669"/>
    <property type="project" value="UniProtKB-UniPathway"/>
</dbReference>
<dbReference type="InterPro" id="IPR004794">
    <property type="entry name" value="Eubact_RibD"/>
</dbReference>
<evidence type="ECO:0000256" key="18">
    <source>
        <dbReference type="PIRSR" id="PIRSR006769-3"/>
    </source>
</evidence>
<evidence type="ECO:0000259" key="19">
    <source>
        <dbReference type="PROSITE" id="PS51747"/>
    </source>
</evidence>
<accession>A0A7X2S2K9</accession>
<feature type="binding site" evidence="17">
    <location>
        <position position="190"/>
    </location>
    <ligand>
        <name>NADP(+)</name>
        <dbReference type="ChEBI" id="CHEBI:58349"/>
    </ligand>
</feature>
<keyword evidence="10 15" id="KW-0521">NADP</keyword>
<dbReference type="InterPro" id="IPR002125">
    <property type="entry name" value="CMP_dCMP_dom"/>
</dbReference>
<dbReference type="Pfam" id="PF00383">
    <property type="entry name" value="dCMP_cyt_deam_1"/>
    <property type="match status" value="1"/>
</dbReference>
<dbReference type="NCBIfam" id="TIGR00227">
    <property type="entry name" value="ribD_Cterm"/>
    <property type="match status" value="1"/>
</dbReference>